<sequence length="370" mass="42327">MENRRYKKESTVRVKVTDLKLITLDEFIEAVEGKLGEGSCFACVPRYPSTIEITVDSVENANLLCEGLTVNDLGYEPELCFSPYIVVSFFNLPPYLEDDIIVRKLERFGVEIVGPVVRHFHKKFPNVADGTRHVKCKFPPTLRSLPWAMNFETLEGPQSFKILHNNQTKVCYKCLSPDHEKKECPQIKCAKCRLFGHMAFKCPTPTCEKCEKAENLCKCEQFFDTNEGEHDEEIVNNNKRDLSTDKSENNQEGKKQKKDNDDEGNINLEQPSHNEVLPSAESTRHDAPDTNPPEINPPSFNINKDEYSIIDDFLEETNSGMEFIAVKDKNGRYRRVPVSRQSPTPSKLKPLNSRENSPSKEMPLPQIKRQ</sequence>
<feature type="domain" description="CCHC-type" evidence="3">
    <location>
        <begin position="171"/>
        <end position="186"/>
    </location>
</feature>
<evidence type="ECO:0000313" key="4">
    <source>
        <dbReference type="EMBL" id="ESO87363.1"/>
    </source>
</evidence>
<keyword evidence="1" id="KW-0862">Zinc</keyword>
<gene>
    <name evidence="4" type="ORF">LOTGIDRAFT_175962</name>
</gene>
<dbReference type="GO" id="GO:0003676">
    <property type="term" value="F:nucleic acid binding"/>
    <property type="evidence" value="ECO:0007669"/>
    <property type="project" value="InterPro"/>
</dbReference>
<keyword evidence="1" id="KW-0479">Metal-binding</keyword>
<accession>V3Z904</accession>
<dbReference type="SMART" id="SM00343">
    <property type="entry name" value="ZnF_C2HC"/>
    <property type="match status" value="2"/>
</dbReference>
<dbReference type="OMA" id="PPYVFED"/>
<proteinExistence type="predicted"/>
<feature type="compositionally biased region" description="Basic and acidic residues" evidence="2">
    <location>
        <begin position="238"/>
        <end position="260"/>
    </location>
</feature>
<evidence type="ECO:0000256" key="1">
    <source>
        <dbReference type="PROSITE-ProRule" id="PRU00047"/>
    </source>
</evidence>
<dbReference type="GeneID" id="20243504"/>
<evidence type="ECO:0000259" key="3">
    <source>
        <dbReference type="PROSITE" id="PS50158"/>
    </source>
</evidence>
<dbReference type="SUPFAM" id="SSF57756">
    <property type="entry name" value="Retrovirus zinc finger-like domains"/>
    <property type="match status" value="1"/>
</dbReference>
<dbReference type="Proteomes" id="UP000030746">
    <property type="component" value="Unassembled WGS sequence"/>
</dbReference>
<evidence type="ECO:0000256" key="2">
    <source>
        <dbReference type="SAM" id="MobiDB-lite"/>
    </source>
</evidence>
<feature type="region of interest" description="Disordered" evidence="2">
    <location>
        <begin position="228"/>
        <end position="303"/>
    </location>
</feature>
<dbReference type="InterPro" id="IPR001878">
    <property type="entry name" value="Znf_CCHC"/>
</dbReference>
<dbReference type="KEGG" id="lgi:LOTGIDRAFT_175962"/>
<dbReference type="GO" id="GO:0008270">
    <property type="term" value="F:zinc ion binding"/>
    <property type="evidence" value="ECO:0007669"/>
    <property type="project" value="UniProtKB-KW"/>
</dbReference>
<dbReference type="OrthoDB" id="6128564at2759"/>
<evidence type="ECO:0000313" key="5">
    <source>
        <dbReference type="Proteomes" id="UP000030746"/>
    </source>
</evidence>
<dbReference type="Gene3D" id="4.10.60.10">
    <property type="entry name" value="Zinc finger, CCHC-type"/>
    <property type="match status" value="1"/>
</dbReference>
<keyword evidence="1" id="KW-0863">Zinc-finger</keyword>
<dbReference type="CTD" id="20243504"/>
<organism evidence="4 5">
    <name type="scientific">Lottia gigantea</name>
    <name type="common">Giant owl limpet</name>
    <dbReference type="NCBI Taxonomy" id="225164"/>
    <lineage>
        <taxon>Eukaryota</taxon>
        <taxon>Metazoa</taxon>
        <taxon>Spiralia</taxon>
        <taxon>Lophotrochozoa</taxon>
        <taxon>Mollusca</taxon>
        <taxon>Gastropoda</taxon>
        <taxon>Patellogastropoda</taxon>
        <taxon>Lottioidea</taxon>
        <taxon>Lottiidae</taxon>
        <taxon>Lottia</taxon>
    </lineage>
</organism>
<name>V3Z904_LOTGI</name>
<dbReference type="RefSeq" id="XP_009061950.1">
    <property type="nucleotide sequence ID" value="XM_009063702.1"/>
</dbReference>
<reference evidence="4 5" key="1">
    <citation type="journal article" date="2013" name="Nature">
        <title>Insights into bilaterian evolution from three spiralian genomes.</title>
        <authorList>
            <person name="Simakov O."/>
            <person name="Marletaz F."/>
            <person name="Cho S.J."/>
            <person name="Edsinger-Gonzales E."/>
            <person name="Havlak P."/>
            <person name="Hellsten U."/>
            <person name="Kuo D.H."/>
            <person name="Larsson T."/>
            <person name="Lv J."/>
            <person name="Arendt D."/>
            <person name="Savage R."/>
            <person name="Osoegawa K."/>
            <person name="de Jong P."/>
            <person name="Grimwood J."/>
            <person name="Chapman J.A."/>
            <person name="Shapiro H."/>
            <person name="Aerts A."/>
            <person name="Otillar R.P."/>
            <person name="Terry A.Y."/>
            <person name="Boore J.L."/>
            <person name="Grigoriev I.V."/>
            <person name="Lindberg D.R."/>
            <person name="Seaver E.C."/>
            <person name="Weisblat D.A."/>
            <person name="Putnam N.H."/>
            <person name="Rokhsar D.S."/>
        </authorList>
    </citation>
    <scope>NUCLEOTIDE SEQUENCE [LARGE SCALE GENOMIC DNA]</scope>
</reference>
<dbReference type="EMBL" id="KB202931">
    <property type="protein sequence ID" value="ESO87363.1"/>
    <property type="molecule type" value="Genomic_DNA"/>
</dbReference>
<dbReference type="PROSITE" id="PS50158">
    <property type="entry name" value="ZF_CCHC"/>
    <property type="match status" value="1"/>
</dbReference>
<protein>
    <recommendedName>
        <fullName evidence="3">CCHC-type domain-containing protein</fullName>
    </recommendedName>
</protein>
<dbReference type="InterPro" id="IPR036875">
    <property type="entry name" value="Znf_CCHC_sf"/>
</dbReference>
<feature type="region of interest" description="Disordered" evidence="2">
    <location>
        <begin position="329"/>
        <end position="370"/>
    </location>
</feature>
<dbReference type="HOGENOM" id="CLU_060421_0_0_1"/>
<dbReference type="AlphaFoldDB" id="V3Z904"/>
<keyword evidence="5" id="KW-1185">Reference proteome</keyword>